<proteinExistence type="predicted"/>
<feature type="domain" description="Cadherin" evidence="9">
    <location>
        <begin position="424"/>
        <end position="539"/>
    </location>
</feature>
<dbReference type="PANTHER" id="PTHR24027">
    <property type="entry name" value="CADHERIN-23"/>
    <property type="match status" value="1"/>
</dbReference>
<dbReference type="AlphaFoldDB" id="A0A850UI97"/>
<dbReference type="PROSITE" id="PS50268">
    <property type="entry name" value="CADHERIN_2"/>
    <property type="match status" value="5"/>
</dbReference>
<dbReference type="GO" id="GO:0016477">
    <property type="term" value="P:cell migration"/>
    <property type="evidence" value="ECO:0007669"/>
    <property type="project" value="TreeGrafter"/>
</dbReference>
<dbReference type="SMART" id="SM00112">
    <property type="entry name" value="CA"/>
    <property type="match status" value="6"/>
</dbReference>
<reference evidence="10" key="1">
    <citation type="submission" date="2019-10" db="EMBL/GenBank/DDBJ databases">
        <title>Bird 10,000 Genomes (B10K) Project - Family phase.</title>
        <authorList>
            <person name="Zhang G."/>
        </authorList>
    </citation>
    <scope>NUCLEOTIDE SEQUENCE</scope>
    <source>
        <strain evidence="10">B10K-IZ-033-78</strain>
        <tissue evidence="10">Muscle</tissue>
    </source>
</reference>
<dbReference type="GO" id="GO:0016339">
    <property type="term" value="P:calcium-dependent cell-cell adhesion via plasma membrane cell adhesion molecules"/>
    <property type="evidence" value="ECO:0007669"/>
    <property type="project" value="TreeGrafter"/>
</dbReference>
<dbReference type="InterPro" id="IPR015919">
    <property type="entry name" value="Cadherin-like_sf"/>
</dbReference>
<dbReference type="FunFam" id="2.60.40.60:FF:000152">
    <property type="entry name" value="Cadherin 17"/>
    <property type="match status" value="1"/>
</dbReference>
<protein>
    <submittedName>
        <fullName evidence="10">CAD17 protein</fullName>
    </submittedName>
</protein>
<dbReference type="EMBL" id="WEIW01000118">
    <property type="protein sequence ID" value="NWH30550.1"/>
    <property type="molecule type" value="Genomic_DNA"/>
</dbReference>
<gene>
    <name evidence="10" type="primary">Cdh17</name>
    <name evidence="10" type="ORF">CHLHAR_R10491</name>
</gene>
<dbReference type="GO" id="GO:0005912">
    <property type="term" value="C:adherens junction"/>
    <property type="evidence" value="ECO:0007669"/>
    <property type="project" value="TreeGrafter"/>
</dbReference>
<evidence type="ECO:0000313" key="11">
    <source>
        <dbReference type="Proteomes" id="UP000640999"/>
    </source>
</evidence>
<keyword evidence="11" id="KW-1185">Reference proteome</keyword>
<dbReference type="OrthoDB" id="9946173at2759"/>
<name>A0A850UI97_9CORV</name>
<feature type="non-terminal residue" evidence="10">
    <location>
        <position position="746"/>
    </location>
</feature>
<dbReference type="GO" id="GO:0005509">
    <property type="term" value="F:calcium ion binding"/>
    <property type="evidence" value="ECO:0007669"/>
    <property type="project" value="UniProtKB-UniRule"/>
</dbReference>
<dbReference type="FunFam" id="2.60.40.60:FF:000163">
    <property type="entry name" value="Cadherin 17"/>
    <property type="match status" value="1"/>
</dbReference>
<feature type="domain" description="Cadherin" evidence="9">
    <location>
        <begin position="660"/>
        <end position="746"/>
    </location>
</feature>
<dbReference type="GO" id="GO:0007156">
    <property type="term" value="P:homophilic cell adhesion via plasma membrane adhesion molecules"/>
    <property type="evidence" value="ECO:0007669"/>
    <property type="project" value="InterPro"/>
</dbReference>
<dbReference type="PROSITE" id="PS00232">
    <property type="entry name" value="CADHERIN_1"/>
    <property type="match status" value="2"/>
</dbReference>
<accession>A0A850UI97</accession>
<keyword evidence="5" id="KW-0130">Cell adhesion</keyword>
<evidence type="ECO:0000259" key="9">
    <source>
        <dbReference type="PROSITE" id="PS50268"/>
    </source>
</evidence>
<feature type="domain" description="Cadherin" evidence="9">
    <location>
        <begin position="314"/>
        <end position="422"/>
    </location>
</feature>
<feature type="domain" description="Cadherin" evidence="9">
    <location>
        <begin position="30"/>
        <end position="99"/>
    </location>
</feature>
<keyword evidence="6" id="KW-0472">Membrane</keyword>
<dbReference type="PANTHER" id="PTHR24027:SF419">
    <property type="entry name" value="CADHERIN-17"/>
    <property type="match status" value="1"/>
</dbReference>
<evidence type="ECO:0000313" key="10">
    <source>
        <dbReference type="EMBL" id="NWH30550.1"/>
    </source>
</evidence>
<dbReference type="GO" id="GO:0034332">
    <property type="term" value="P:adherens junction organization"/>
    <property type="evidence" value="ECO:0007669"/>
    <property type="project" value="TreeGrafter"/>
</dbReference>
<dbReference type="InterPro" id="IPR020894">
    <property type="entry name" value="Cadherin_CS"/>
</dbReference>
<keyword evidence="7" id="KW-0325">Glycoprotein</keyword>
<dbReference type="FunFam" id="2.60.40.60:FF:000011">
    <property type="entry name" value="Cadherin 1"/>
    <property type="match status" value="1"/>
</dbReference>
<evidence type="ECO:0000256" key="3">
    <source>
        <dbReference type="ARBA" id="ARBA00022737"/>
    </source>
</evidence>
<evidence type="ECO:0000256" key="4">
    <source>
        <dbReference type="ARBA" id="ARBA00022837"/>
    </source>
</evidence>
<dbReference type="FunFam" id="2.60.40.60:FF:000188">
    <property type="entry name" value="Cadherin 17"/>
    <property type="match status" value="1"/>
</dbReference>
<dbReference type="GO" id="GO:0045296">
    <property type="term" value="F:cadherin binding"/>
    <property type="evidence" value="ECO:0007669"/>
    <property type="project" value="TreeGrafter"/>
</dbReference>
<evidence type="ECO:0000256" key="5">
    <source>
        <dbReference type="ARBA" id="ARBA00022889"/>
    </source>
</evidence>
<comment type="caution">
    <text evidence="10">The sequence shown here is derived from an EMBL/GenBank/DDBJ whole genome shotgun (WGS) entry which is preliminary data.</text>
</comment>
<evidence type="ECO:0000256" key="1">
    <source>
        <dbReference type="ARBA" id="ARBA00004236"/>
    </source>
</evidence>
<keyword evidence="4 8" id="KW-0106">Calcium</keyword>
<evidence type="ECO:0000256" key="2">
    <source>
        <dbReference type="ARBA" id="ARBA00022475"/>
    </source>
</evidence>
<evidence type="ECO:0000256" key="8">
    <source>
        <dbReference type="PROSITE-ProRule" id="PRU00043"/>
    </source>
</evidence>
<dbReference type="Gene3D" id="2.60.40.60">
    <property type="entry name" value="Cadherins"/>
    <property type="match status" value="6"/>
</dbReference>
<dbReference type="InterPro" id="IPR002126">
    <property type="entry name" value="Cadherin-like_dom"/>
</dbReference>
<dbReference type="GO" id="GO:0044331">
    <property type="term" value="P:cell-cell adhesion mediated by cadherin"/>
    <property type="evidence" value="ECO:0007669"/>
    <property type="project" value="TreeGrafter"/>
</dbReference>
<keyword evidence="2" id="KW-1003">Cell membrane</keyword>
<keyword evidence="3" id="KW-0677">Repeat</keyword>
<dbReference type="FunFam" id="2.60.40.60:FF:000183">
    <property type="entry name" value="Cadherin 17"/>
    <property type="match status" value="1"/>
</dbReference>
<dbReference type="SUPFAM" id="SSF49313">
    <property type="entry name" value="Cadherin-like"/>
    <property type="match status" value="7"/>
</dbReference>
<dbReference type="Pfam" id="PF00028">
    <property type="entry name" value="Cadherin"/>
    <property type="match status" value="4"/>
</dbReference>
<dbReference type="GO" id="GO:0007043">
    <property type="term" value="P:cell-cell junction assembly"/>
    <property type="evidence" value="ECO:0007669"/>
    <property type="project" value="TreeGrafter"/>
</dbReference>
<dbReference type="GO" id="GO:0000902">
    <property type="term" value="P:cell morphogenesis"/>
    <property type="evidence" value="ECO:0007669"/>
    <property type="project" value="TreeGrafter"/>
</dbReference>
<dbReference type="CDD" id="cd11304">
    <property type="entry name" value="Cadherin_repeat"/>
    <property type="match status" value="6"/>
</dbReference>
<dbReference type="GO" id="GO:0016342">
    <property type="term" value="C:catenin complex"/>
    <property type="evidence" value="ECO:0007669"/>
    <property type="project" value="TreeGrafter"/>
</dbReference>
<dbReference type="GO" id="GO:0008013">
    <property type="term" value="F:beta-catenin binding"/>
    <property type="evidence" value="ECO:0007669"/>
    <property type="project" value="TreeGrafter"/>
</dbReference>
<evidence type="ECO:0000256" key="7">
    <source>
        <dbReference type="ARBA" id="ARBA00023180"/>
    </source>
</evidence>
<feature type="non-terminal residue" evidence="10">
    <location>
        <position position="1"/>
    </location>
</feature>
<sequence length="746" mass="83435">TGPLKDMNFSVQEGGGPRILHQFKLEPPAVSFSTSGEKAGIIDIEPRTGILYINGSLDWETKQVHKLQVESLDESGKRVEGPYAVTIYVEDINDNPPEFDQKRYFGVVRQNSRPGKPFMYVRATDRDDPTTPHAQLSYSIFHHFPNPYDEMLFQIDNATGAISPSRKGSYYLDPQKQNTFTLVVSVKDMAGMTINAFTSSVDVIITVKESLWKAPSTIYIKENSTQVHPVNISKVQSNEPGVIYGIFEKEKLPRLPFSISENGDIYVTQPLDREEKDTYTFFVVTKDNTGELVDKPLQIHIIVEDINDNPPVCQQGLTIVEVQENEIGGSNIGTVFATDADQKDTLSSRLQFQIQSQEPEFPTKNLFYIQQDTGILQLTGPSLRKRDSAKYFLKVLVTDSKFETICDVEVHVIDINDQIPIFKSSDYGSITVAEDIPIGSVVLEIEATDGDEPATGSSFIIYQVKEGDPNNTFIIETDPETNRGFLKINKALDFEKMPVYNLVINATNPEPLVEGVQYNSSSLTTLKVFVTNVEEPPVFLKLVYRTEVSEDIPVNTLVMTVEAYDPEGDSVRVSKIVLKEVQGKYAQCVACGKILFLQKSNLLVEDGYVVGWGPATHLQQTAGAFLVLPLRDVNDNYPQIATDYPTFFCHPVSGGDRALIKATDADEQYFYSKFTFSLADEMNAKNNWEISKVNATHAYLSPKHTNFEEKVYDVPIILNDNGKPPLENKVNLKVSICKCSSENSCF</sequence>
<dbReference type="InterPro" id="IPR039808">
    <property type="entry name" value="Cadherin"/>
</dbReference>
<evidence type="ECO:0000256" key="6">
    <source>
        <dbReference type="ARBA" id="ARBA00023136"/>
    </source>
</evidence>
<dbReference type="Proteomes" id="UP000640999">
    <property type="component" value="Unassembled WGS sequence"/>
</dbReference>
<dbReference type="PRINTS" id="PR00205">
    <property type="entry name" value="CADHERIN"/>
</dbReference>
<feature type="domain" description="Cadherin" evidence="9">
    <location>
        <begin position="100"/>
        <end position="313"/>
    </location>
</feature>
<organism evidence="10 11">
    <name type="scientific">Chloropsis hardwickii</name>
    <dbReference type="NCBI Taxonomy" id="667144"/>
    <lineage>
        <taxon>Eukaryota</taxon>
        <taxon>Metazoa</taxon>
        <taxon>Chordata</taxon>
        <taxon>Craniata</taxon>
        <taxon>Vertebrata</taxon>
        <taxon>Euteleostomi</taxon>
        <taxon>Archelosauria</taxon>
        <taxon>Archosauria</taxon>
        <taxon>Dinosauria</taxon>
        <taxon>Saurischia</taxon>
        <taxon>Theropoda</taxon>
        <taxon>Coelurosauria</taxon>
        <taxon>Aves</taxon>
        <taxon>Neognathae</taxon>
        <taxon>Neoaves</taxon>
        <taxon>Telluraves</taxon>
        <taxon>Australaves</taxon>
        <taxon>Passeriformes</taxon>
        <taxon>Corvoidea</taxon>
        <taxon>Irenidae</taxon>
        <taxon>Chloropsis</taxon>
    </lineage>
</organism>
<comment type="subcellular location">
    <subcellularLocation>
        <location evidence="1">Cell membrane</location>
    </subcellularLocation>
</comment>